<evidence type="ECO:0000259" key="2">
    <source>
        <dbReference type="Pfam" id="PF00534"/>
    </source>
</evidence>
<dbReference type="SUPFAM" id="SSF53756">
    <property type="entry name" value="UDP-Glycosyltransferase/glycogen phosphorylase"/>
    <property type="match status" value="1"/>
</dbReference>
<evidence type="ECO:0008006" key="5">
    <source>
        <dbReference type="Google" id="ProtNLM"/>
    </source>
</evidence>
<feature type="domain" description="Glycosyl transferase family 1" evidence="2">
    <location>
        <begin position="239"/>
        <end position="388"/>
    </location>
</feature>
<proteinExistence type="predicted"/>
<dbReference type="InterPro" id="IPR001296">
    <property type="entry name" value="Glyco_trans_1"/>
</dbReference>
<evidence type="ECO:0000256" key="1">
    <source>
        <dbReference type="SAM" id="MobiDB-lite"/>
    </source>
</evidence>
<protein>
    <recommendedName>
        <fullName evidence="5">Glycosyltransferase subfamily 4-like N-terminal domain-containing protein</fullName>
    </recommendedName>
</protein>
<feature type="domain" description="Glycosyltransferase subfamily 4-like N-terminal" evidence="3">
    <location>
        <begin position="61"/>
        <end position="219"/>
    </location>
</feature>
<gene>
    <name evidence="4" type="ORF">BB934_15905</name>
</gene>
<dbReference type="InterPro" id="IPR028098">
    <property type="entry name" value="Glyco_trans_4-like_N"/>
</dbReference>
<dbReference type="RefSeq" id="WP_099510537.1">
    <property type="nucleotide sequence ID" value="NZ_CP016616.1"/>
</dbReference>
<dbReference type="InterPro" id="IPR050194">
    <property type="entry name" value="Glycosyltransferase_grp1"/>
</dbReference>
<name>A0A1B2EHR3_9HYPH</name>
<sequence length="448" mass="49827">MPRLMILSHGHPALSHGGAEMAAFAIHSLVKQGKMPGWNSIFVARADRQHIGHDGDFGAFRRNPDEILVAPPAVEPFFFHSFDPSRLFALLDELVDRFKPDVVHAHHFSFWGTDIFEYFKARNIPLVFTLHEYISICHRFGQMLKVNGRLCHRSSPVECNQCFPDISSGFFFLRDELFLKPLRLASAVVSPSQFLAQRVETWSGGSIPVRVIENPRDVSVYEPPHNASTHDSAGRGIPQIGYFGQINHFKGTEVLLDAAAILKSRGAPFRVRLFGANLNIQESAFRERMTAKLEALGDCVEFFGPYQNETVIRLMSGCDAIVIPSIWWENSPVVIQEAIQAGVSVFGSRLGGIEEKLQSYPHAEFFEPGSAIDLAEKLQAFCLNERSQASGQIAPDVSQGEMAHLSALAHLYESTLAVPENRASLDESQIVARPRRPAAASRRNALQK</sequence>
<feature type="compositionally biased region" description="Low complexity" evidence="1">
    <location>
        <begin position="437"/>
        <end position="448"/>
    </location>
</feature>
<evidence type="ECO:0000259" key="3">
    <source>
        <dbReference type="Pfam" id="PF13439"/>
    </source>
</evidence>
<organism evidence="4">
    <name type="scientific">Microvirga ossetica</name>
    <dbReference type="NCBI Taxonomy" id="1882682"/>
    <lineage>
        <taxon>Bacteria</taxon>
        <taxon>Pseudomonadati</taxon>
        <taxon>Pseudomonadota</taxon>
        <taxon>Alphaproteobacteria</taxon>
        <taxon>Hyphomicrobiales</taxon>
        <taxon>Methylobacteriaceae</taxon>
        <taxon>Microvirga</taxon>
    </lineage>
</organism>
<dbReference type="GO" id="GO:0016757">
    <property type="term" value="F:glycosyltransferase activity"/>
    <property type="evidence" value="ECO:0007669"/>
    <property type="project" value="InterPro"/>
</dbReference>
<feature type="region of interest" description="Disordered" evidence="1">
    <location>
        <begin position="427"/>
        <end position="448"/>
    </location>
</feature>
<dbReference type="OrthoDB" id="9807414at2"/>
<accession>A0A1B2EHR3</accession>
<dbReference type="PANTHER" id="PTHR45947">
    <property type="entry name" value="SULFOQUINOVOSYL TRANSFERASE SQD2"/>
    <property type="match status" value="1"/>
</dbReference>
<dbReference type="AlphaFoldDB" id="A0A1B2EHR3"/>
<dbReference type="Gene3D" id="3.40.50.2000">
    <property type="entry name" value="Glycogen Phosphorylase B"/>
    <property type="match status" value="2"/>
</dbReference>
<dbReference type="PANTHER" id="PTHR45947:SF3">
    <property type="entry name" value="SULFOQUINOVOSYL TRANSFERASE SQD2"/>
    <property type="match status" value="1"/>
</dbReference>
<dbReference type="Pfam" id="PF00534">
    <property type="entry name" value="Glycos_transf_1"/>
    <property type="match status" value="1"/>
</dbReference>
<dbReference type="Pfam" id="PF13439">
    <property type="entry name" value="Glyco_transf_4"/>
    <property type="match status" value="1"/>
</dbReference>
<dbReference type="KEGG" id="moc:BB934_15905"/>
<dbReference type="EMBL" id="CP016616">
    <property type="protein sequence ID" value="ANY79523.1"/>
    <property type="molecule type" value="Genomic_DNA"/>
</dbReference>
<evidence type="ECO:0000313" key="4">
    <source>
        <dbReference type="EMBL" id="ANY79523.1"/>
    </source>
</evidence>
<reference evidence="4" key="1">
    <citation type="submission" date="2016-07" db="EMBL/GenBank/DDBJ databases">
        <title>Microvirga ossetica sp. nov. a new species of rhizobia isolated from root nodules of the legume species Vicia alpestris Steven originated from North Ossetia region in the Caucasus.</title>
        <authorList>
            <person name="Safronova V.I."/>
            <person name="Kuznetsova I.G."/>
            <person name="Sazanova A.L."/>
            <person name="Belimov A."/>
            <person name="Andronov E."/>
            <person name="Osledkin Y.S."/>
            <person name="Onishchuk O.P."/>
            <person name="Kurchak O.N."/>
            <person name="Shaposhnikov A.I."/>
            <person name="Willems A."/>
            <person name="Tikhonovich I.A."/>
        </authorList>
    </citation>
    <scope>NUCLEOTIDE SEQUENCE [LARGE SCALE GENOMIC DNA]</scope>
    <source>
        <strain evidence="4">V5/3M</strain>
    </source>
</reference>